<keyword evidence="1" id="KW-1133">Transmembrane helix</keyword>
<dbReference type="InterPro" id="IPR025672">
    <property type="entry name" value="Sigma_reg_C_dom"/>
</dbReference>
<reference evidence="3" key="1">
    <citation type="submission" date="2019-12" db="EMBL/GenBank/DDBJ databases">
        <title>Clostridiaceae gen. nov. sp. nov., isolated from sediment in Xinjiang, China.</title>
        <authorList>
            <person name="Zhang R."/>
        </authorList>
    </citation>
    <scope>NUCLEOTIDE SEQUENCE</scope>
    <source>
        <strain evidence="3">D2Q-11</strain>
    </source>
</reference>
<feature type="transmembrane region" description="Helical" evidence="1">
    <location>
        <begin position="76"/>
        <end position="98"/>
    </location>
</feature>
<proteinExistence type="predicted"/>
<keyword evidence="1" id="KW-0472">Membrane</keyword>
<dbReference type="AlphaFoldDB" id="A0A942V029"/>
<name>A0A942V029_9FIRM</name>
<keyword evidence="4" id="KW-1185">Reference proteome</keyword>
<dbReference type="RefSeq" id="WP_203367350.1">
    <property type="nucleotide sequence ID" value="NZ_WSFT01000050.1"/>
</dbReference>
<evidence type="ECO:0000256" key="1">
    <source>
        <dbReference type="SAM" id="Phobius"/>
    </source>
</evidence>
<evidence type="ECO:0000313" key="3">
    <source>
        <dbReference type="EMBL" id="MBS4539431.1"/>
    </source>
</evidence>
<sequence length="379" mass="43973">MNNEFQEKLHLYKEGKLTPKEMIEIEEEIDRFIAIQDYLDNDEKKFFEELKQQIPIQQKEKNKNTRIIKRKVNLRILTLTTITGLCIGTLIIALYILASNITTSLFELDHKEAYVERATIVQLTEIFHPQYDSHRSGVQKLPFAKQNFVVSLQNFLGNTLIDESSISIRYNFGKPKKLQGSTKELQLLPIDDPSWIDNPEYSLLSGFDPLQNAPSGTKAKIFVGFNRALTPQQIKKNFMNPLNIDFNDITPLVTIDSKYIIANASYYQFTPVFPYDANNAEQLEDKPLKLSQYENMDNQAHQESLIGNLNLIKNNKRLLQIMYYQDMFEDINIDAIINQVENEGVEYIGMYISADSKELLKLKDNPYIHFITVENIVIW</sequence>
<accession>A0A942V029</accession>
<dbReference type="Proteomes" id="UP000724672">
    <property type="component" value="Unassembled WGS sequence"/>
</dbReference>
<gene>
    <name evidence="3" type="ORF">GOQ27_13225</name>
</gene>
<organism evidence="3 4">
    <name type="scientific">Anaeromonas frigoriresistens</name>
    <dbReference type="NCBI Taxonomy" id="2683708"/>
    <lineage>
        <taxon>Bacteria</taxon>
        <taxon>Bacillati</taxon>
        <taxon>Bacillota</taxon>
        <taxon>Tissierellia</taxon>
        <taxon>Tissierellales</taxon>
        <taxon>Thermohalobacteraceae</taxon>
        <taxon>Anaeromonas</taxon>
    </lineage>
</organism>
<feature type="domain" description="Sigma factor regulator C-terminal" evidence="2">
    <location>
        <begin position="211"/>
        <end position="374"/>
    </location>
</feature>
<dbReference type="Pfam" id="PF13791">
    <property type="entry name" value="Sigma_reg_C"/>
    <property type="match status" value="1"/>
</dbReference>
<evidence type="ECO:0000259" key="2">
    <source>
        <dbReference type="Pfam" id="PF13791"/>
    </source>
</evidence>
<protein>
    <submittedName>
        <fullName evidence="3">Anti sigma factor C-terminal domain-containing protein</fullName>
    </submittedName>
</protein>
<comment type="caution">
    <text evidence="3">The sequence shown here is derived from an EMBL/GenBank/DDBJ whole genome shotgun (WGS) entry which is preliminary data.</text>
</comment>
<evidence type="ECO:0000313" key="4">
    <source>
        <dbReference type="Proteomes" id="UP000724672"/>
    </source>
</evidence>
<keyword evidence="1" id="KW-0812">Transmembrane</keyword>
<dbReference type="EMBL" id="WSFT01000050">
    <property type="protein sequence ID" value="MBS4539431.1"/>
    <property type="molecule type" value="Genomic_DNA"/>
</dbReference>